<keyword evidence="5" id="KW-0175">Coiled coil</keyword>
<feature type="domain" description="PWI" evidence="6">
    <location>
        <begin position="507"/>
        <end position="565"/>
    </location>
</feature>
<comment type="similarity">
    <text evidence="1">Belongs to the SNU71 family.</text>
</comment>
<keyword evidence="8" id="KW-1185">Reference proteome</keyword>
<comment type="caution">
    <text evidence="7">The sequence shown here is derived from an EMBL/GenBank/DDBJ whole genome shotgun (WGS) entry which is preliminary data.</text>
</comment>
<organism evidence="7 8">
    <name type="scientific">Candida viswanathii</name>
    <dbReference type="NCBI Taxonomy" id="5486"/>
    <lineage>
        <taxon>Eukaryota</taxon>
        <taxon>Fungi</taxon>
        <taxon>Dikarya</taxon>
        <taxon>Ascomycota</taxon>
        <taxon>Saccharomycotina</taxon>
        <taxon>Pichiomycetes</taxon>
        <taxon>Debaryomycetaceae</taxon>
        <taxon>Candida/Lodderomyces clade</taxon>
        <taxon>Candida</taxon>
    </lineage>
</organism>
<dbReference type="Pfam" id="PF01480">
    <property type="entry name" value="PWI"/>
    <property type="match status" value="1"/>
</dbReference>
<protein>
    <recommendedName>
        <fullName evidence="2">U1 small nuclear ribonucleoprotein component SNU71</fullName>
    </recommendedName>
</protein>
<keyword evidence="7" id="KW-0687">Ribonucleoprotein</keyword>
<evidence type="ECO:0000256" key="1">
    <source>
        <dbReference type="ARBA" id="ARBA00005544"/>
    </source>
</evidence>
<evidence type="ECO:0000313" key="8">
    <source>
        <dbReference type="Proteomes" id="UP000253472"/>
    </source>
</evidence>
<keyword evidence="3" id="KW-0507">mRNA processing</keyword>
<comment type="function">
    <text evidence="4">Component of the U1 snRNP particle, which recognizes and binds the 5'-splice site of pre-mRNA. Together with other non-snRNP factors, U1 snRNP forms the spliceosomal commitment complex, that targets pre-mRNA to the splicing pathway.</text>
</comment>
<dbReference type="Proteomes" id="UP000253472">
    <property type="component" value="Unassembled WGS sequence"/>
</dbReference>
<dbReference type="GO" id="GO:0005681">
    <property type="term" value="C:spliceosomal complex"/>
    <property type="evidence" value="ECO:0007669"/>
    <property type="project" value="UniProtKB-KW"/>
</dbReference>
<dbReference type="OrthoDB" id="6275295at2759"/>
<evidence type="ECO:0000256" key="3">
    <source>
        <dbReference type="ARBA" id="ARBA00022728"/>
    </source>
</evidence>
<dbReference type="EMBL" id="QLNQ01000030">
    <property type="protein sequence ID" value="RCK54680.1"/>
    <property type="molecule type" value="Genomic_DNA"/>
</dbReference>
<gene>
    <name evidence="7" type="primary">SNU71_1</name>
    <name evidence="7" type="ORF">Cantr_03784</name>
</gene>
<evidence type="ECO:0000259" key="6">
    <source>
        <dbReference type="Pfam" id="PF01480"/>
    </source>
</evidence>
<keyword evidence="3" id="KW-0747">Spliceosome</keyword>
<dbReference type="STRING" id="5486.A0A367XND8"/>
<feature type="coiled-coil region" evidence="5">
    <location>
        <begin position="349"/>
        <end position="389"/>
    </location>
</feature>
<evidence type="ECO:0000256" key="2">
    <source>
        <dbReference type="ARBA" id="ARBA00014280"/>
    </source>
</evidence>
<dbReference type="AlphaFoldDB" id="A0A367XND8"/>
<evidence type="ECO:0000256" key="5">
    <source>
        <dbReference type="SAM" id="Coils"/>
    </source>
</evidence>
<dbReference type="Gene3D" id="1.20.1390.10">
    <property type="entry name" value="PWI domain"/>
    <property type="match status" value="1"/>
</dbReference>
<name>A0A367XND8_9ASCO</name>
<keyword evidence="3" id="KW-0508">mRNA splicing</keyword>
<feature type="coiled-coil region" evidence="5">
    <location>
        <begin position="438"/>
        <end position="468"/>
    </location>
</feature>
<evidence type="ECO:0000256" key="4">
    <source>
        <dbReference type="ARBA" id="ARBA00025004"/>
    </source>
</evidence>
<sequence>MTTDESIITYVDPYKLPESNNAELISLLAPNNTAATRPESLNFQIPVLKSIDVSNLIDVNTSKIQTQVNEQKRSIKATNKSNYTTTDTDDSVVDINDIDLELDEDLMHFIPIEEFQFKNLHNQISSVSINGFPNDLKPQALEMILNLLIHLDDEDKKRRYKWSAINLNNTIVDLKLIFLKFDHVADLKWFLDTYSTAIDDTIPGAVIIPNDLIGDTLDVLTITPSSVPESLKSKVSLTITSPKNKATKKVTGLEDLDQVLDSYSNYKVDNNDLIDIPNDMKESIVKDIIKFRSRMLLMEKDLRKREIEYERIKTKQKLKRLFEGIKETTTDGTTTTDSPMDVLLPTSNREEYEDMNEEEYEKYLQEQEAVRLEEEYKKRKAELAKNQDKELAKLVETLDKLKGYENHLVDNKLKHIDDLKNYESLGLSNLYNHKYNDYLRIRSQKRTLEEEQDELDRAEELKETKVEAPVEEAVASAPAEPDAKMTKVEIIISELPGDVKSSLNAKIVELVEEYLGVKDEFLVQVINDNLESHNLSKKKELIDDLVEVLDEDSENLVNDLWNSIEQLK</sequence>
<reference evidence="7 8" key="1">
    <citation type="submission" date="2018-06" db="EMBL/GenBank/DDBJ databases">
        <title>Whole genome sequencing of Candida tropicalis (genome annotated by CSBL at Korea University).</title>
        <authorList>
            <person name="Ahn J."/>
        </authorList>
    </citation>
    <scope>NUCLEOTIDE SEQUENCE [LARGE SCALE GENOMIC DNA]</scope>
    <source>
        <strain evidence="7 8">ATCC 20962</strain>
    </source>
</reference>
<proteinExistence type="inferred from homology"/>
<dbReference type="InterPro" id="IPR002483">
    <property type="entry name" value="PWI_dom"/>
</dbReference>
<evidence type="ECO:0000313" key="7">
    <source>
        <dbReference type="EMBL" id="RCK54680.1"/>
    </source>
</evidence>
<accession>A0A367XND8</accession>